<accession>A0A397JMQ8</accession>
<dbReference type="EMBL" id="PQFF01000057">
    <property type="protein sequence ID" value="RHZ85780.1"/>
    <property type="molecule type" value="Genomic_DNA"/>
</dbReference>
<organism evidence="1 2">
    <name type="scientific">Diversispora epigaea</name>
    <dbReference type="NCBI Taxonomy" id="1348612"/>
    <lineage>
        <taxon>Eukaryota</taxon>
        <taxon>Fungi</taxon>
        <taxon>Fungi incertae sedis</taxon>
        <taxon>Mucoromycota</taxon>
        <taxon>Glomeromycotina</taxon>
        <taxon>Glomeromycetes</taxon>
        <taxon>Diversisporales</taxon>
        <taxon>Diversisporaceae</taxon>
        <taxon>Diversispora</taxon>
    </lineage>
</organism>
<comment type="caution">
    <text evidence="1">The sequence shown here is derived from an EMBL/GenBank/DDBJ whole genome shotgun (WGS) entry which is preliminary data.</text>
</comment>
<sequence length="170" mass="19890">MTIIITFIQRIYPKLRSEVYFGDYIGNGSWHLTATMVTVNDANFLYYDNNNDNHREIEFNQGLDLCAENFKVNSNAGDDNDGGEALFDHGIIEENYMMMKINKCSLIFIINNINSFITTKGEIRIKITFDEEFDQIYDYLKHLKDNFDKWPSENEAIECSTKCKYNLMID</sequence>
<evidence type="ECO:0000313" key="2">
    <source>
        <dbReference type="Proteomes" id="UP000266861"/>
    </source>
</evidence>
<evidence type="ECO:0000313" key="1">
    <source>
        <dbReference type="EMBL" id="RHZ85780.1"/>
    </source>
</evidence>
<name>A0A397JMQ8_9GLOM</name>
<reference evidence="1 2" key="1">
    <citation type="submission" date="2018-08" db="EMBL/GenBank/DDBJ databases">
        <title>Genome and evolution of the arbuscular mycorrhizal fungus Diversispora epigaea (formerly Glomus versiforme) and its bacterial endosymbionts.</title>
        <authorList>
            <person name="Sun X."/>
            <person name="Fei Z."/>
            <person name="Harrison M."/>
        </authorList>
    </citation>
    <scope>NUCLEOTIDE SEQUENCE [LARGE SCALE GENOMIC DNA]</scope>
    <source>
        <strain evidence="1 2">IT104</strain>
    </source>
</reference>
<protein>
    <submittedName>
        <fullName evidence="1">Uncharacterized protein</fullName>
    </submittedName>
</protein>
<dbReference type="AlphaFoldDB" id="A0A397JMQ8"/>
<gene>
    <name evidence="1" type="ORF">Glove_60g115</name>
</gene>
<dbReference type="Proteomes" id="UP000266861">
    <property type="component" value="Unassembled WGS sequence"/>
</dbReference>
<proteinExistence type="predicted"/>
<keyword evidence="2" id="KW-1185">Reference proteome</keyword>